<dbReference type="AlphaFoldDB" id="A0A5B7FKP9"/>
<accession>A0A5B7FKP9</accession>
<organism evidence="1 2">
    <name type="scientific">Portunus trituberculatus</name>
    <name type="common">Swimming crab</name>
    <name type="synonym">Neptunus trituberculatus</name>
    <dbReference type="NCBI Taxonomy" id="210409"/>
    <lineage>
        <taxon>Eukaryota</taxon>
        <taxon>Metazoa</taxon>
        <taxon>Ecdysozoa</taxon>
        <taxon>Arthropoda</taxon>
        <taxon>Crustacea</taxon>
        <taxon>Multicrustacea</taxon>
        <taxon>Malacostraca</taxon>
        <taxon>Eumalacostraca</taxon>
        <taxon>Eucarida</taxon>
        <taxon>Decapoda</taxon>
        <taxon>Pleocyemata</taxon>
        <taxon>Brachyura</taxon>
        <taxon>Eubrachyura</taxon>
        <taxon>Portunoidea</taxon>
        <taxon>Portunidae</taxon>
        <taxon>Portuninae</taxon>
        <taxon>Portunus</taxon>
    </lineage>
</organism>
<dbReference type="EMBL" id="VSRR010007031">
    <property type="protein sequence ID" value="MPC46076.1"/>
    <property type="molecule type" value="Genomic_DNA"/>
</dbReference>
<dbReference type="Proteomes" id="UP000324222">
    <property type="component" value="Unassembled WGS sequence"/>
</dbReference>
<sequence>MIRPFLFTLERVYGGQKINGQSLHYFNSPHEFLKLCKITKQ</sequence>
<name>A0A5B7FKP9_PORTR</name>
<evidence type="ECO:0000313" key="2">
    <source>
        <dbReference type="Proteomes" id="UP000324222"/>
    </source>
</evidence>
<evidence type="ECO:0000313" key="1">
    <source>
        <dbReference type="EMBL" id="MPC46076.1"/>
    </source>
</evidence>
<gene>
    <name evidence="1" type="ORF">E2C01_039784</name>
</gene>
<protein>
    <submittedName>
        <fullName evidence="1">Uncharacterized protein</fullName>
    </submittedName>
</protein>
<proteinExistence type="predicted"/>
<keyword evidence="2" id="KW-1185">Reference proteome</keyword>
<reference evidence="1 2" key="1">
    <citation type="submission" date="2019-05" db="EMBL/GenBank/DDBJ databases">
        <title>Another draft genome of Portunus trituberculatus and its Hox gene families provides insights of decapod evolution.</title>
        <authorList>
            <person name="Jeong J.-H."/>
            <person name="Song I."/>
            <person name="Kim S."/>
            <person name="Choi T."/>
            <person name="Kim D."/>
            <person name="Ryu S."/>
            <person name="Kim W."/>
        </authorList>
    </citation>
    <scope>NUCLEOTIDE SEQUENCE [LARGE SCALE GENOMIC DNA]</scope>
    <source>
        <tissue evidence="1">Muscle</tissue>
    </source>
</reference>
<comment type="caution">
    <text evidence="1">The sequence shown here is derived from an EMBL/GenBank/DDBJ whole genome shotgun (WGS) entry which is preliminary data.</text>
</comment>